<dbReference type="InterPro" id="IPR013083">
    <property type="entry name" value="Znf_RING/FYVE/PHD"/>
</dbReference>
<dbReference type="Pfam" id="PF00643">
    <property type="entry name" value="zf-B_box"/>
    <property type="match status" value="1"/>
</dbReference>
<comment type="caution">
    <text evidence="5">The sequence shown here is derived from an EMBL/GenBank/DDBJ whole genome shotgun (WGS) entry which is preliminary data.</text>
</comment>
<dbReference type="InterPro" id="IPR050143">
    <property type="entry name" value="TRIM/RBCC"/>
</dbReference>
<name>A0AAD1XA95_EUPCR</name>
<feature type="domain" description="B box-type" evidence="4">
    <location>
        <begin position="203"/>
        <end position="244"/>
    </location>
</feature>
<keyword evidence="6" id="KW-1185">Reference proteome</keyword>
<keyword evidence="2" id="KW-0862">Zinc</keyword>
<dbReference type="PANTHER" id="PTHR24103">
    <property type="entry name" value="E3 UBIQUITIN-PROTEIN LIGASE TRIM"/>
    <property type="match status" value="1"/>
</dbReference>
<organism evidence="5 6">
    <name type="scientific">Euplotes crassus</name>
    <dbReference type="NCBI Taxonomy" id="5936"/>
    <lineage>
        <taxon>Eukaryota</taxon>
        <taxon>Sar</taxon>
        <taxon>Alveolata</taxon>
        <taxon>Ciliophora</taxon>
        <taxon>Intramacronucleata</taxon>
        <taxon>Spirotrichea</taxon>
        <taxon>Hypotrichia</taxon>
        <taxon>Euplotida</taxon>
        <taxon>Euplotidae</taxon>
        <taxon>Moneuplotes</taxon>
    </lineage>
</organism>
<feature type="region of interest" description="Disordered" evidence="3">
    <location>
        <begin position="93"/>
        <end position="122"/>
    </location>
</feature>
<evidence type="ECO:0000256" key="1">
    <source>
        <dbReference type="ARBA" id="ARBA00022723"/>
    </source>
</evidence>
<dbReference type="SMART" id="SM00336">
    <property type="entry name" value="BBOX"/>
    <property type="match status" value="1"/>
</dbReference>
<dbReference type="Gene3D" id="3.30.40.10">
    <property type="entry name" value="Zinc/RING finger domain, C3HC4 (zinc finger)"/>
    <property type="match status" value="1"/>
</dbReference>
<dbReference type="SUPFAM" id="SSF57845">
    <property type="entry name" value="B-box zinc-binding domain"/>
    <property type="match status" value="1"/>
</dbReference>
<dbReference type="PROSITE" id="PS50119">
    <property type="entry name" value="ZF_BBOX"/>
    <property type="match status" value="1"/>
</dbReference>
<evidence type="ECO:0000256" key="2">
    <source>
        <dbReference type="PROSITE-ProRule" id="PRU00024"/>
    </source>
</evidence>
<gene>
    <name evidence="5" type="ORF">ECRASSUSDP1_LOCUS10200</name>
</gene>
<dbReference type="AlphaFoldDB" id="A0AAD1XA95"/>
<keyword evidence="2" id="KW-0863">Zinc-finger</keyword>
<evidence type="ECO:0000313" key="5">
    <source>
        <dbReference type="EMBL" id="CAI2368904.1"/>
    </source>
</evidence>
<dbReference type="GO" id="GO:0008270">
    <property type="term" value="F:zinc ion binding"/>
    <property type="evidence" value="ECO:0007669"/>
    <property type="project" value="UniProtKB-KW"/>
</dbReference>
<dbReference type="EMBL" id="CAMPGE010010048">
    <property type="protein sequence ID" value="CAI2368904.1"/>
    <property type="molecule type" value="Genomic_DNA"/>
</dbReference>
<dbReference type="SUPFAM" id="SSF57850">
    <property type="entry name" value="RING/U-box"/>
    <property type="match status" value="1"/>
</dbReference>
<evidence type="ECO:0000256" key="3">
    <source>
        <dbReference type="SAM" id="MobiDB-lite"/>
    </source>
</evidence>
<dbReference type="InterPro" id="IPR000315">
    <property type="entry name" value="Znf_B-box"/>
</dbReference>
<dbReference type="Proteomes" id="UP001295684">
    <property type="component" value="Unassembled WGS sequence"/>
</dbReference>
<protein>
    <recommendedName>
        <fullName evidence="4">B box-type domain-containing protein</fullName>
    </recommendedName>
</protein>
<evidence type="ECO:0000313" key="6">
    <source>
        <dbReference type="Proteomes" id="UP001295684"/>
    </source>
</evidence>
<dbReference type="CDD" id="cd19756">
    <property type="entry name" value="Bbox2"/>
    <property type="match status" value="1"/>
</dbReference>
<sequence length="416" mass="49009">MEPDLSRFDVDEDFDWREDGIVSEDHLDTSEFGDDFPRRHNRHNLSSLSLMVSDTDDEELKVADEIEETPTESHQRIINEILNSTTHIEDLRIKEQKEEEKKQKNKSFKEMKKYHKEEQKEPVEAENETLDCTICLSSDSQTLMICRFCGNNACNPCWEKAFRQKSECFFCRKRIHKQDLVKNLMVEQIRHQQQILAFQNNNKLTKKCPNHDKPGKLFCETCSCFFCLQCIKESVHSDHEVCDVEENPEIKAKILESNKYCKELEKGRNLLQISIKEHSELIDISQNFLDIYVQEFKDKIFKKIDEDTMDLRDKFLLEKSLNAQAQVELDKFDDVVKGLETLSLRTIDVKKLRMNINKQVKKDETPNVKALINTKDLKLCKNSIQERYLLGCDSTNHTKFTEYMKKTLEEGIRQFV</sequence>
<dbReference type="Gene3D" id="3.30.160.60">
    <property type="entry name" value="Classic Zinc Finger"/>
    <property type="match status" value="1"/>
</dbReference>
<reference evidence="5" key="1">
    <citation type="submission" date="2023-07" db="EMBL/GenBank/DDBJ databases">
        <authorList>
            <consortium name="AG Swart"/>
            <person name="Singh M."/>
            <person name="Singh A."/>
            <person name="Seah K."/>
            <person name="Emmerich C."/>
        </authorList>
    </citation>
    <scope>NUCLEOTIDE SEQUENCE</scope>
    <source>
        <strain evidence="5">DP1</strain>
    </source>
</reference>
<accession>A0AAD1XA95</accession>
<keyword evidence="1" id="KW-0479">Metal-binding</keyword>
<evidence type="ECO:0000259" key="4">
    <source>
        <dbReference type="PROSITE" id="PS50119"/>
    </source>
</evidence>
<proteinExistence type="predicted"/>